<reference evidence="1" key="1">
    <citation type="submission" date="2022-01" db="EMBL/GenBank/DDBJ databases">
        <authorList>
            <person name="King R."/>
        </authorList>
    </citation>
    <scope>NUCLEOTIDE SEQUENCE</scope>
</reference>
<accession>A0A9N9MKB9</accession>
<protein>
    <submittedName>
        <fullName evidence="1">Uncharacterized protein</fullName>
    </submittedName>
</protein>
<gene>
    <name evidence="1" type="ORF">CEUTPL_LOCUS4688</name>
</gene>
<sequence>MLIKNCNSYLLSLKPGFDCLIIGSPAATGDGMRRHTVATINGFRSAVLTSSVDSLANTLLNNSKEESCLGRFSKSNLNG</sequence>
<evidence type="ECO:0000313" key="1">
    <source>
        <dbReference type="EMBL" id="CAG9764042.1"/>
    </source>
</evidence>
<evidence type="ECO:0000313" key="2">
    <source>
        <dbReference type="Proteomes" id="UP001152799"/>
    </source>
</evidence>
<dbReference type="EMBL" id="OU892278">
    <property type="protein sequence ID" value="CAG9764042.1"/>
    <property type="molecule type" value="Genomic_DNA"/>
</dbReference>
<name>A0A9N9MKB9_9CUCU</name>
<dbReference type="AlphaFoldDB" id="A0A9N9MKB9"/>
<keyword evidence="2" id="KW-1185">Reference proteome</keyword>
<organism evidence="1 2">
    <name type="scientific">Ceutorhynchus assimilis</name>
    <name type="common">cabbage seed weevil</name>
    <dbReference type="NCBI Taxonomy" id="467358"/>
    <lineage>
        <taxon>Eukaryota</taxon>
        <taxon>Metazoa</taxon>
        <taxon>Ecdysozoa</taxon>
        <taxon>Arthropoda</taxon>
        <taxon>Hexapoda</taxon>
        <taxon>Insecta</taxon>
        <taxon>Pterygota</taxon>
        <taxon>Neoptera</taxon>
        <taxon>Endopterygota</taxon>
        <taxon>Coleoptera</taxon>
        <taxon>Polyphaga</taxon>
        <taxon>Cucujiformia</taxon>
        <taxon>Curculionidae</taxon>
        <taxon>Ceutorhynchinae</taxon>
        <taxon>Ceutorhynchus</taxon>
    </lineage>
</organism>
<proteinExistence type="predicted"/>
<dbReference type="Proteomes" id="UP001152799">
    <property type="component" value="Chromosome 2"/>
</dbReference>